<proteinExistence type="predicted"/>
<sequence length="865" mass="99790">MKFRIFIFIFLIVVNFVYSTDNNETLEKESHVVGEPSEEELQKRRNEKLAAMPYSHPPPDPDKARLLIYEYDIETVDHIHNPTEPEENGIKTQTKAKYIFELLNHDQNGCILARYQIYECITGDCENVPDIYIYIVQGGQNVLGIWYKAKDENQKINWGLTLALAYAVTSPAKSGEGDEQIVKTPFGRCRQFFGRPMDKLFTRKFDLCDFESKRNHTLFPGLVDIDYQQFIEYKQNKKIDADIVFVEADEQFLVQTPSQPESAIRIHSHLSAEMMNRTRRYMKRYCPKGMLGSACATEIFGAKHLGKNWLDVNSKLVELSRPETLFEKFVEEKQKDLKKCHKTNDCVELFKNLTNVIRQTEAETIVQVVQTVKDKKVLNLLLSGVAIVGPTTAWKGMFEHAYKVGRPLAQHFLDSIAFTTLPPTTALKEIHNWEKMNFDVDFYNTIGYLTQKRCLSTPSNLNACNLNKDSYFKNLLDNSDKLSPEQQSKALWHLNFKSTSNYFSQFLCSGKFNDELQERALTFYNKLHSSFFERNINMKLLKIFWNTCPQQVSTAQSVLALNILVRIAPDYPTVGSFLLRSERNNPENHNLWALFYQKVKSAVEHGTHEVRRYWSELRHLKAFRPNYLQRSLNSKSSSFIQNYQNLSLPMTTKGAFVSDAKGDLEELNVAFSSHVPIWEIRMSKTRQILNLFGLPQILDKKEEQILPLRDYSQKIRLLSGNTLDLTLTVFGGFQTKPEKSQVTLKTSMLIDTTAEIFGSQTSQGSMSSQLSVLKEVEIGHEKSCPIIDIKSASVQTKTTKTFVDKKVEKIVSSGKHSGFSLNLGHSDKVKSYFEYNAYFFFTFLKRKSSFCSDKQKMKRQIKFYR</sequence>
<dbReference type="WBParaSite" id="JU765_v2.g19195.t1">
    <property type="protein sequence ID" value="JU765_v2.g19195.t1"/>
    <property type="gene ID" value="JU765_v2.g19195"/>
</dbReference>
<name>A0AC34QTH4_9BILA</name>
<protein>
    <submittedName>
        <fullName evidence="2">Vitellogenin</fullName>
    </submittedName>
</protein>
<evidence type="ECO:0000313" key="2">
    <source>
        <dbReference type="WBParaSite" id="JU765_v2.g19195.t1"/>
    </source>
</evidence>
<organism evidence="1 2">
    <name type="scientific">Panagrolaimus sp. JU765</name>
    <dbReference type="NCBI Taxonomy" id="591449"/>
    <lineage>
        <taxon>Eukaryota</taxon>
        <taxon>Metazoa</taxon>
        <taxon>Ecdysozoa</taxon>
        <taxon>Nematoda</taxon>
        <taxon>Chromadorea</taxon>
        <taxon>Rhabditida</taxon>
        <taxon>Tylenchina</taxon>
        <taxon>Panagrolaimomorpha</taxon>
        <taxon>Panagrolaimoidea</taxon>
        <taxon>Panagrolaimidae</taxon>
        <taxon>Panagrolaimus</taxon>
    </lineage>
</organism>
<accession>A0AC34QTH4</accession>
<reference evidence="2" key="1">
    <citation type="submission" date="2022-11" db="UniProtKB">
        <authorList>
            <consortium name="WormBaseParasite"/>
        </authorList>
    </citation>
    <scope>IDENTIFICATION</scope>
</reference>
<evidence type="ECO:0000313" key="1">
    <source>
        <dbReference type="Proteomes" id="UP000887576"/>
    </source>
</evidence>
<dbReference type="Proteomes" id="UP000887576">
    <property type="component" value="Unplaced"/>
</dbReference>